<dbReference type="InterPro" id="IPR025646">
    <property type="entry name" value="DUF4350"/>
</dbReference>
<comment type="caution">
    <text evidence="3">The sequence shown here is derived from an EMBL/GenBank/DDBJ whole genome shotgun (WGS) entry which is preliminary data.</text>
</comment>
<evidence type="ECO:0000259" key="2">
    <source>
        <dbReference type="Pfam" id="PF14258"/>
    </source>
</evidence>
<keyword evidence="1" id="KW-0472">Membrane</keyword>
<feature type="domain" description="DUF4350" evidence="2">
    <location>
        <begin position="63"/>
        <end position="234"/>
    </location>
</feature>
<name>A0A3N2C4I7_9MICO</name>
<protein>
    <submittedName>
        <fullName evidence="3">Uncharacterized protein DUF4350</fullName>
    </submittedName>
</protein>
<dbReference type="RefSeq" id="WP_123539732.1">
    <property type="nucleotide sequence ID" value="NZ_FXAP01000005.1"/>
</dbReference>
<evidence type="ECO:0000256" key="1">
    <source>
        <dbReference type="SAM" id="Phobius"/>
    </source>
</evidence>
<dbReference type="Pfam" id="PF14258">
    <property type="entry name" value="DUF4350"/>
    <property type="match status" value="1"/>
</dbReference>
<organism evidence="3 4">
    <name type="scientific">Plantibacter flavus</name>
    <dbReference type="NCBI Taxonomy" id="150123"/>
    <lineage>
        <taxon>Bacteria</taxon>
        <taxon>Bacillati</taxon>
        <taxon>Actinomycetota</taxon>
        <taxon>Actinomycetes</taxon>
        <taxon>Micrococcales</taxon>
        <taxon>Microbacteriaceae</taxon>
        <taxon>Plantibacter</taxon>
    </lineage>
</organism>
<reference evidence="3 4" key="1">
    <citation type="submission" date="2018-11" db="EMBL/GenBank/DDBJ databases">
        <title>Sequencing the genomes of 1000 actinobacteria strains.</title>
        <authorList>
            <person name="Klenk H.-P."/>
        </authorList>
    </citation>
    <scope>NUCLEOTIDE SEQUENCE [LARGE SCALE GENOMIC DNA]</scope>
    <source>
        <strain evidence="3 4">DSM 14012</strain>
    </source>
</reference>
<evidence type="ECO:0000313" key="3">
    <source>
        <dbReference type="EMBL" id="ROR82399.1"/>
    </source>
</evidence>
<dbReference type="AlphaFoldDB" id="A0A3N2C4I7"/>
<sequence length="405" mass="42227">MTLATKPTMQREPEPDVATPRLRTRLRRNRFWIIAAVFAVGIALVLMFATRGASIDAALLSPGNQTPNGGRALAQVLRQEGVTVTETTTLDATLGAVEDTDSTVLLFDPSGLLDVSQLERLSDADTGLVVVTPRAAALRTLFPGVSFAGSSDTADVLSSDCGDPTAERAGTVTGGWTLYTTTDADAEGCFTADGGGSAVVTQADGARVLLGSADALTNDVVDRAGNAALALGLLGSTEQLVWYLPSLADVPVTGPPSLDELTPSWVAGVTGTVVVTAILAMFWRGRRFGPLVIEDLPVAVRASETMEGRARLYQRSGNRQRALDALRIGTVSRLAVATGLSRHASVVEVADTVAGLAGLDPRHVRSVLLDAVPTSDADLVSLSDHLLDLEAAVARATDLTGRNHP</sequence>
<keyword evidence="1" id="KW-0812">Transmembrane</keyword>
<feature type="transmembrane region" description="Helical" evidence="1">
    <location>
        <begin position="31"/>
        <end position="49"/>
    </location>
</feature>
<keyword evidence="1" id="KW-1133">Transmembrane helix</keyword>
<dbReference type="EMBL" id="RKHL01000001">
    <property type="protein sequence ID" value="ROR82399.1"/>
    <property type="molecule type" value="Genomic_DNA"/>
</dbReference>
<accession>A0A3N2C4I7</accession>
<evidence type="ECO:0000313" key="4">
    <source>
        <dbReference type="Proteomes" id="UP000266915"/>
    </source>
</evidence>
<dbReference type="Proteomes" id="UP000266915">
    <property type="component" value="Unassembled WGS sequence"/>
</dbReference>
<proteinExistence type="predicted"/>
<gene>
    <name evidence="3" type="ORF">EDD42_2489</name>
</gene>
<keyword evidence="4" id="KW-1185">Reference proteome</keyword>